<accession>A0ABW4TYT5</accession>
<dbReference type="EMBL" id="JBHUGS010000004">
    <property type="protein sequence ID" value="MFD1951899.1"/>
    <property type="molecule type" value="Genomic_DNA"/>
</dbReference>
<evidence type="ECO:0000313" key="1">
    <source>
        <dbReference type="EMBL" id="MFD1951899.1"/>
    </source>
</evidence>
<dbReference type="RefSeq" id="WP_380930872.1">
    <property type="nucleotide sequence ID" value="NZ_JBHUGS010000004.1"/>
</dbReference>
<evidence type="ECO:0008006" key="3">
    <source>
        <dbReference type="Google" id="ProtNLM"/>
    </source>
</evidence>
<protein>
    <recommendedName>
        <fullName evidence="3">ASCH domain-containing protein</fullName>
    </recommendedName>
</protein>
<comment type="caution">
    <text evidence="1">The sequence shown here is derived from an EMBL/GenBank/DDBJ whole genome shotgun (WGS) entry which is preliminary data.</text>
</comment>
<proteinExistence type="predicted"/>
<keyword evidence="2" id="KW-1185">Reference proteome</keyword>
<evidence type="ECO:0000313" key="2">
    <source>
        <dbReference type="Proteomes" id="UP001597400"/>
    </source>
</evidence>
<sequence>MTDRPIIFSGSMVRALLAGRKTQTRRLATSPLRHCLPGDRLYVREAFGVASIFTDVVEVRYKASERAGHTEFVEQVPVAIATGAAVTWPRYKPSIHMPRWASRLTLSVEAVRLERLQSISEADTVAEGLVWDSTLQAWNATGEPNWPRRTDPRASFGGLWQSLHDKEGERWSDNPAVVALTFRVARANIDANGAAS</sequence>
<dbReference type="Proteomes" id="UP001597400">
    <property type="component" value="Unassembled WGS sequence"/>
</dbReference>
<gene>
    <name evidence="1" type="ORF">ACFSGX_14085</name>
</gene>
<organism evidence="1 2">
    <name type="scientific">Sphingomonas arantia</name>
    <dbReference type="NCBI Taxonomy" id="1460676"/>
    <lineage>
        <taxon>Bacteria</taxon>
        <taxon>Pseudomonadati</taxon>
        <taxon>Pseudomonadota</taxon>
        <taxon>Alphaproteobacteria</taxon>
        <taxon>Sphingomonadales</taxon>
        <taxon>Sphingomonadaceae</taxon>
        <taxon>Sphingomonas</taxon>
    </lineage>
</organism>
<name>A0ABW4TYT5_9SPHN</name>
<reference evidence="2" key="1">
    <citation type="journal article" date="2019" name="Int. J. Syst. Evol. Microbiol.">
        <title>The Global Catalogue of Microorganisms (GCM) 10K type strain sequencing project: providing services to taxonomists for standard genome sequencing and annotation.</title>
        <authorList>
            <consortium name="The Broad Institute Genomics Platform"/>
            <consortium name="The Broad Institute Genome Sequencing Center for Infectious Disease"/>
            <person name="Wu L."/>
            <person name="Ma J."/>
        </authorList>
    </citation>
    <scope>NUCLEOTIDE SEQUENCE [LARGE SCALE GENOMIC DNA]</scope>
    <source>
        <strain evidence="2">CGMCC 1.12702</strain>
    </source>
</reference>